<dbReference type="PANTHER" id="PTHR30255:SF2">
    <property type="entry name" value="SINGLE-STRANDED-DNA-SPECIFIC EXONUCLEASE RECJ"/>
    <property type="match status" value="1"/>
</dbReference>
<dbReference type="GO" id="GO:0008409">
    <property type="term" value="F:5'-3' exonuclease activity"/>
    <property type="evidence" value="ECO:0007669"/>
    <property type="project" value="InterPro"/>
</dbReference>
<dbReference type="Pfam" id="PF01368">
    <property type="entry name" value="DHH"/>
    <property type="match status" value="1"/>
</dbReference>
<dbReference type="Gene3D" id="3.90.1640.30">
    <property type="match status" value="1"/>
</dbReference>
<feature type="domain" description="DHHA1" evidence="7">
    <location>
        <begin position="355"/>
        <end position="449"/>
    </location>
</feature>
<sequence>MKEKWIMTNKRESFLKLSNSIEENSLLLRLLANRSIDDLNLAKKFLYGTIKDLYDGYLMKDMDRGVEILKNAVLENRKIVIYGDYDCDGVISTTILYYALKYIGANFGYHIPHREDEGYGLNNDRIKKLKEEGYEVILTCDNGISGFEQINLAKELGMDIIVTDHHDIPLVQNEEGEFVPTIPKADAVINPKRPDCRYPFKLLCGAGVVLKLSQCLFKEFNIDESKLYKLIQYAAIATVCDVVDLVDENRIIVQKGLELLNKTENIGLKELYKVTGLEDKKIEEYHLGFIIGPCVNSTGRLETAALSVELLITEDVERAKYLASTLHRLNLERQDLTQEGAQRIIEKIEQENSKDKVIVVYDEEIHESIAGIVAGRIKEKFNKPSIVITRGKEMPKGSARSIENYNITEELTKCSELLEKFGGHPMAAGLSIKEENIEALRRKINSICKLTDEDIIPIVRIDSELKVKYLNEELINTISKLKPYGKGNPSPLFAVKNLFAERLWLIGKEKNYLKLRFRFEFNGRSIYIDGVSFDNLDDLKEEIIIEYGEKEFIEAVESSYLNKSLDIVYYPIINEFNGNRNIQLMIKHLRLS</sequence>
<dbReference type="InterPro" id="IPR003156">
    <property type="entry name" value="DHHA1_dom"/>
</dbReference>
<dbReference type="AlphaFoldDB" id="A0A343JC90"/>
<evidence type="ECO:0000259" key="6">
    <source>
        <dbReference type="Pfam" id="PF01368"/>
    </source>
</evidence>
<dbReference type="Pfam" id="PF17768">
    <property type="entry name" value="RecJ_OB"/>
    <property type="match status" value="1"/>
</dbReference>
<dbReference type="NCBIfam" id="TIGR00644">
    <property type="entry name" value="recJ"/>
    <property type="match status" value="1"/>
</dbReference>
<feature type="domain" description="DDH" evidence="6">
    <location>
        <begin position="78"/>
        <end position="231"/>
    </location>
</feature>
<comment type="similarity">
    <text evidence="1">Belongs to the RecJ family.</text>
</comment>
<dbReference type="InterPro" id="IPR041122">
    <property type="entry name" value="RecJ_OB"/>
</dbReference>
<evidence type="ECO:0000313" key="9">
    <source>
        <dbReference type="EMBL" id="ASW43148.1"/>
    </source>
</evidence>
<dbReference type="RefSeq" id="WP_119865285.1">
    <property type="nucleotide sequence ID" value="NZ_CP016786.1"/>
</dbReference>
<keyword evidence="5 9" id="KW-0269">Exonuclease</keyword>
<reference evidence="9 10" key="1">
    <citation type="submission" date="2016-08" db="EMBL/GenBank/DDBJ databases">
        <title>Complete Genome Sequence Of The Indigo Reducing Clostridium isatidis DSM15098.</title>
        <authorList>
            <person name="Little G.T."/>
            <person name="Minton N.P."/>
        </authorList>
    </citation>
    <scope>NUCLEOTIDE SEQUENCE [LARGE SCALE GENOMIC DNA]</scope>
    <source>
        <strain evidence="9 10">DSM 15098</strain>
    </source>
</reference>
<protein>
    <recommendedName>
        <fullName evidence="2">Single-stranded-DNA-specific exonuclease RecJ</fullName>
    </recommendedName>
</protein>
<keyword evidence="3" id="KW-0540">Nuclease</keyword>
<keyword evidence="4" id="KW-0378">Hydrolase</keyword>
<dbReference type="InterPro" id="IPR038763">
    <property type="entry name" value="DHH_sf"/>
</dbReference>
<name>A0A343JC90_9CLOT</name>
<evidence type="ECO:0000256" key="4">
    <source>
        <dbReference type="ARBA" id="ARBA00022801"/>
    </source>
</evidence>
<dbReference type="InterPro" id="IPR004610">
    <property type="entry name" value="RecJ"/>
</dbReference>
<dbReference type="Pfam" id="PF02272">
    <property type="entry name" value="DHHA1"/>
    <property type="match status" value="1"/>
</dbReference>
<evidence type="ECO:0000313" key="10">
    <source>
        <dbReference type="Proteomes" id="UP000264883"/>
    </source>
</evidence>
<accession>A0A343JC90</accession>
<dbReference type="PANTHER" id="PTHR30255">
    <property type="entry name" value="SINGLE-STRANDED-DNA-SPECIFIC EXONUCLEASE RECJ"/>
    <property type="match status" value="1"/>
</dbReference>
<feature type="domain" description="RecJ OB" evidence="8">
    <location>
        <begin position="461"/>
        <end position="588"/>
    </location>
</feature>
<evidence type="ECO:0000256" key="1">
    <source>
        <dbReference type="ARBA" id="ARBA00005915"/>
    </source>
</evidence>
<dbReference type="GO" id="GO:0006281">
    <property type="term" value="P:DNA repair"/>
    <property type="evidence" value="ECO:0007669"/>
    <property type="project" value="InterPro"/>
</dbReference>
<dbReference type="OrthoDB" id="9809852at2"/>
<dbReference type="InterPro" id="IPR001667">
    <property type="entry name" value="DDH_dom"/>
</dbReference>
<dbReference type="Proteomes" id="UP000264883">
    <property type="component" value="Chromosome"/>
</dbReference>
<dbReference type="EMBL" id="CP016786">
    <property type="protein sequence ID" value="ASW43148.1"/>
    <property type="molecule type" value="Genomic_DNA"/>
</dbReference>
<dbReference type="InterPro" id="IPR051673">
    <property type="entry name" value="SSDNA_exonuclease_RecJ"/>
</dbReference>
<dbReference type="KEGG" id="cia:BEN51_06530"/>
<evidence type="ECO:0000259" key="7">
    <source>
        <dbReference type="Pfam" id="PF02272"/>
    </source>
</evidence>
<gene>
    <name evidence="9" type="ORF">BEN51_06530</name>
</gene>
<keyword evidence="10" id="KW-1185">Reference proteome</keyword>
<proteinExistence type="inferred from homology"/>
<dbReference type="SUPFAM" id="SSF64182">
    <property type="entry name" value="DHH phosphoesterases"/>
    <property type="match status" value="1"/>
</dbReference>
<organism evidence="9 10">
    <name type="scientific">Clostridium isatidis</name>
    <dbReference type="NCBI Taxonomy" id="182773"/>
    <lineage>
        <taxon>Bacteria</taxon>
        <taxon>Bacillati</taxon>
        <taxon>Bacillota</taxon>
        <taxon>Clostridia</taxon>
        <taxon>Eubacteriales</taxon>
        <taxon>Clostridiaceae</taxon>
        <taxon>Clostridium</taxon>
    </lineage>
</organism>
<evidence type="ECO:0000256" key="5">
    <source>
        <dbReference type="ARBA" id="ARBA00022839"/>
    </source>
</evidence>
<dbReference type="Gene3D" id="3.10.310.30">
    <property type="match status" value="1"/>
</dbReference>
<dbReference type="GO" id="GO:0006310">
    <property type="term" value="P:DNA recombination"/>
    <property type="evidence" value="ECO:0007669"/>
    <property type="project" value="InterPro"/>
</dbReference>
<evidence type="ECO:0000256" key="3">
    <source>
        <dbReference type="ARBA" id="ARBA00022722"/>
    </source>
</evidence>
<evidence type="ECO:0000256" key="2">
    <source>
        <dbReference type="ARBA" id="ARBA00019841"/>
    </source>
</evidence>
<evidence type="ECO:0000259" key="8">
    <source>
        <dbReference type="Pfam" id="PF17768"/>
    </source>
</evidence>
<dbReference type="GO" id="GO:0003676">
    <property type="term" value="F:nucleic acid binding"/>
    <property type="evidence" value="ECO:0007669"/>
    <property type="project" value="InterPro"/>
</dbReference>